<feature type="coiled-coil region" evidence="19">
    <location>
        <begin position="3381"/>
        <end position="3434"/>
    </location>
</feature>
<evidence type="ECO:0000256" key="11">
    <source>
        <dbReference type="ARBA" id="ARBA00022729"/>
    </source>
</evidence>
<dbReference type="SUPFAM" id="SSF48431">
    <property type="entry name" value="Lipovitellin-phosvitin complex, superhelical domain"/>
    <property type="match status" value="1"/>
</dbReference>
<dbReference type="SMART" id="SM01169">
    <property type="entry name" value="DUF1943"/>
    <property type="match status" value="1"/>
</dbReference>
<dbReference type="InterPro" id="IPR015816">
    <property type="entry name" value="Vitellinogen_b-sht_N"/>
</dbReference>
<keyword evidence="15" id="KW-0325">Glycoprotein</keyword>
<dbReference type="InterPro" id="IPR001846">
    <property type="entry name" value="VWF_type-D"/>
</dbReference>
<dbReference type="InterPro" id="IPR009454">
    <property type="entry name" value="Lipid_transpt_open_b-sht"/>
</dbReference>
<evidence type="ECO:0000256" key="10">
    <source>
        <dbReference type="ARBA" id="ARBA00022710"/>
    </source>
</evidence>
<keyword evidence="7" id="KW-0153">Cholesterol metabolism</keyword>
<dbReference type="Proteomes" id="UP001652625">
    <property type="component" value="Chromosome 14"/>
</dbReference>
<organism evidence="23 24">
    <name type="scientific">Hydra vulgaris</name>
    <name type="common">Hydra</name>
    <name type="synonym">Hydra attenuata</name>
    <dbReference type="NCBI Taxonomy" id="6087"/>
    <lineage>
        <taxon>Eukaryota</taxon>
        <taxon>Metazoa</taxon>
        <taxon>Cnidaria</taxon>
        <taxon>Hydrozoa</taxon>
        <taxon>Hydroidolina</taxon>
        <taxon>Anthoathecata</taxon>
        <taxon>Aplanulata</taxon>
        <taxon>Hydridae</taxon>
        <taxon>Hydra</taxon>
    </lineage>
</organism>
<dbReference type="SMART" id="SM00638">
    <property type="entry name" value="LPD_N"/>
    <property type="match status" value="1"/>
</dbReference>
<evidence type="ECO:0000256" key="4">
    <source>
        <dbReference type="ARBA" id="ARBA00022448"/>
    </source>
</evidence>
<evidence type="ECO:0000256" key="18">
    <source>
        <dbReference type="PROSITE-ProRule" id="PRU00557"/>
    </source>
</evidence>
<evidence type="ECO:0000256" key="9">
    <source>
        <dbReference type="ARBA" id="ARBA00022677"/>
    </source>
</evidence>
<keyword evidence="5" id="KW-0963">Cytoplasm</keyword>
<evidence type="ECO:0000313" key="23">
    <source>
        <dbReference type="Proteomes" id="UP001652625"/>
    </source>
</evidence>
<feature type="domain" description="VWFD" evidence="22">
    <location>
        <begin position="5264"/>
        <end position="5433"/>
    </location>
</feature>
<keyword evidence="6" id="KW-0964">Secreted</keyword>
<accession>A0ABM4DGZ3</accession>
<evidence type="ECO:0000256" key="1">
    <source>
        <dbReference type="ARBA" id="ARBA00004496"/>
    </source>
</evidence>
<evidence type="ECO:0000313" key="24">
    <source>
        <dbReference type="RefSeq" id="XP_065673744.1"/>
    </source>
</evidence>
<dbReference type="SMART" id="SM00216">
    <property type="entry name" value="VWD"/>
    <property type="match status" value="1"/>
</dbReference>
<dbReference type="Gene3D" id="2.30.230.10">
    <property type="entry name" value="Lipovitellin, beta-sheet shell regions, chain A"/>
    <property type="match status" value="1"/>
</dbReference>
<comment type="caution">
    <text evidence="18">Lacks conserved residue(s) required for the propagation of feature annotation.</text>
</comment>
<keyword evidence="9" id="KW-0551">Lipid droplet</keyword>
<dbReference type="InterPro" id="IPR015819">
    <property type="entry name" value="Lipid_transp_b-sht_shell"/>
</dbReference>
<dbReference type="Gene3D" id="1.25.10.20">
    <property type="entry name" value="Vitellinogen, superhelical"/>
    <property type="match status" value="1"/>
</dbReference>
<dbReference type="PANTHER" id="PTHR13769:SF1">
    <property type="entry name" value="APOLIPOPROTEIN B-100"/>
    <property type="match status" value="1"/>
</dbReference>
<dbReference type="InterPro" id="IPR015817">
    <property type="entry name" value="Vitellinogen_open_b-sht_sub1"/>
</dbReference>
<proteinExistence type="predicted"/>
<dbReference type="Gene3D" id="2.20.80.10">
    <property type="entry name" value="Lipovitellin-phosvitin complex, chain A, domain 4"/>
    <property type="match status" value="1"/>
</dbReference>
<evidence type="ECO:0000256" key="13">
    <source>
        <dbReference type="ARBA" id="ARBA00023098"/>
    </source>
</evidence>
<gene>
    <name evidence="24" type="primary">LOC100199505</name>
</gene>
<evidence type="ECO:0000256" key="16">
    <source>
        <dbReference type="ARBA" id="ARBA00023221"/>
    </source>
</evidence>
<dbReference type="Pfam" id="PF06448">
    <property type="entry name" value="DUF1081"/>
    <property type="match status" value="1"/>
</dbReference>
<comment type="subcellular location">
    <subcellularLocation>
        <location evidence="1">Cytoplasm</location>
    </subcellularLocation>
    <subcellularLocation>
        <location evidence="2">Lipid droplet</location>
    </subcellularLocation>
    <subcellularLocation>
        <location evidence="3">Secreted</location>
    </subcellularLocation>
</comment>
<evidence type="ECO:0000256" key="5">
    <source>
        <dbReference type="ARBA" id="ARBA00022490"/>
    </source>
</evidence>
<dbReference type="PROSITE" id="PS51233">
    <property type="entry name" value="VWFD"/>
    <property type="match status" value="1"/>
</dbReference>
<dbReference type="SUPFAM" id="SSF58113">
    <property type="entry name" value="Apolipoprotein A-I"/>
    <property type="match status" value="2"/>
</dbReference>
<evidence type="ECO:0000256" key="6">
    <source>
        <dbReference type="ARBA" id="ARBA00022525"/>
    </source>
</evidence>
<protein>
    <submittedName>
        <fullName evidence="24">Uncharacterized protein LOC100199505 isoform X2</fullName>
    </submittedName>
</protein>
<dbReference type="RefSeq" id="XP_065673744.1">
    <property type="nucleotide sequence ID" value="XM_065817672.1"/>
</dbReference>
<keyword evidence="17" id="KW-0850">VLDL</keyword>
<dbReference type="Pfam" id="PF00094">
    <property type="entry name" value="VWD"/>
    <property type="match status" value="1"/>
</dbReference>
<evidence type="ECO:0000256" key="20">
    <source>
        <dbReference type="SAM" id="SignalP"/>
    </source>
</evidence>
<dbReference type="Pfam" id="PF09172">
    <property type="entry name" value="Vit_open_b-sht"/>
    <property type="match status" value="1"/>
</dbReference>
<evidence type="ECO:0000256" key="14">
    <source>
        <dbReference type="ARBA" id="ARBA00023166"/>
    </source>
</evidence>
<feature type="domain" description="Vitellogenin" evidence="21">
    <location>
        <begin position="40"/>
        <end position="672"/>
    </location>
</feature>
<keyword evidence="23" id="KW-1185">Reference proteome</keyword>
<dbReference type="Gene3D" id="2.20.50.20">
    <property type="entry name" value="Lipovitellin. Chain A, domain 3"/>
    <property type="match status" value="1"/>
</dbReference>
<keyword evidence="14" id="KW-1207">Sterol metabolism</keyword>
<evidence type="ECO:0000256" key="12">
    <source>
        <dbReference type="ARBA" id="ARBA00023055"/>
    </source>
</evidence>
<feature type="coiled-coil region" evidence="19">
    <location>
        <begin position="2974"/>
        <end position="3001"/>
    </location>
</feature>
<dbReference type="InterPro" id="IPR015255">
    <property type="entry name" value="Vitellinogen_open_b-sht"/>
</dbReference>
<evidence type="ECO:0000256" key="3">
    <source>
        <dbReference type="ARBA" id="ARBA00004613"/>
    </source>
</evidence>
<sequence length="5786" mass="670452">MKLGLLIFFAANTLAAPFWVLDKDLPRAEVKDVGCKASRLRQGLDYTYDYEGETMNKIDGASTQATGLKLRAQITITPIDECKFYMKISKTELLQKSMSQDSFVKSTDSENFKIALEKYDLVFSISENQITKLFSNKDEPVYILNTKRGILSTIQLEESVSVESDVNGLCKTTITQEDGKVVKSKKLSDCSQRTIQEIGFHAATIKSESDLKVLDSNSKCVYKMSGNIINSVSCEETHLFKPFSAGHKAPSGAVTTVKQTLSNLQESKASSITSKIIDGKMQESSILYDHTSEENQAIKSLKDEFEETIQRLAKPNEVKQFTVKMDSAHEFSTMVFLLRKMDMKRMTIVWDKYFDCIESKLCDSSQVDLRDVYRQYLLDGIAYCGTSTCVTMVHDAIVKEAITGERMNIFLQSIALVATTSRKIIRDLMGIVSKQPTRQGYLTLGTILYRHCKKNIADCDDIKPNIITQAENFLIGKLGKNCEGQENYERVEEILMSLKALSNAQRPSRASSVILSCAANSEHVNITTAAFDAIGNMPCDKVIVDELYNFVKETSNAPNKRISAFVALMKCPNEILLEHVVDLLEQEPSNQLASFIWSYLTNIMESSNPKHESTKALLEKITKIKPLREFNMPFHQYSKAFEKSTYFQSIKSGAAIETHVIFNHENYFPQSAFFDLTANVLGVPVSLLETNIGIEGMEDLLEQAAGNDGFLSKNNFVFSLFNFNITAEKLRDLAQQREPSVVRNRRATGANEDSITELHKKVNRKNKLPNGHLSFKVMGQEIRTFSYDDIFYMVDQIDNMNVVQLLLNVAKGGSKTFTKSMMFLEMTQTVPTGLGLPLKLKLVGTTVAGIELNGKFDIRNMFWGPGSLTINGFVKPSAAVEISGQMGVDGHFVSSGVFVNSSMFVSNTIKGAIVYQEGKLLKINMDVPEEPVELFKIGSTPFMYLNGKNEAVEGVERKVNPEETCFKSVMIGYGVCTSIRMPVSFREYEAPYFPLSGPAHFGVKLFRADEKLQTFQFLVSMTKKQPVTSGVIEFSTPGAFYERKLGGEFLFSDVDDIKTLTLSAKKSNKMASVEFSYNSVTHQTSVVGKNNFFTEKDIVTKFVFFNTSNTVNVNQIGLRFSTEYDWYKFESVTKLVKKETGFILTGSTLYYPTKSITGVLEYNSDEQKIITRVEVAEKSFELTGNYQKKGNERGFTVVASSGNVMSTFYGGFLNEANKQEVLLSVNGFGGILKNTYTYENVNGQRSFETKLLVNDHAAQLRSEFKFEGDASELVFTADIFGKTAVSKFLVVNTASIKEVNVTANIVGNSGQASLKYLADSPSLVSSFDVMGSKLNAFVTLDNSIGYKIIVGGSAGGYTAGVRNVYSQTEDTQSLCATLYYETKNLEKQAGIGCAKITLLNKEFIQSVIALTFTAGEGKKNVEFVIDFEKHTSLVKLNTDFKFNNNLLFNNRVTIKYNKLIDSEASVSYKVLNYDTGFKLFSRKSNEELHFGFETRVMKTSVLFLQRYSTVAENKEMKSEIFVNDKIIPVNAQMNYIKNALEKKIVLRLTGGQYSIENYYSIFNKVNIFQFGSGVTVNKGESTIFNVYDAAAIQLNDKSKAFYYKFGAVLFEKTYEYGWETEYKNLGTSDKTSFSLVSGIQYAINRKSSISLTISNSKSDASAVVEFEYIPSNILIYSINLNKVLYQVDASFEFLPKMFTKFMARLEDQNGYQLITDGNVEWSGYKRSLGATYTYKHTNSELIVSSSIGKNFSFSFTHLKNSPKLIELTIGAFENNAKWISIFQNSHLQNQFIWNDKEIINIGTNMELDAKSFFFQISKGKEALMKLSKSFNNIGKKVTLNLPDVRNLISFDGKLEKDALSFKVFGKEEWISLNVEVNREKNTALAIISVFNRTLKVTGLFPTDRVSLFVNPYFMNEFSLNAIYNPQERSINLNAKTISRTVGVILRCDIQNKIASFQTFCNENKISLNVFVEKNSFISQFSIAPKFTFQFVFDILNDDTLIFSTQTLNEGKPLTLTSVKYQLSKGFSQLALNWNQETASMIYQTVSPIIETFSDKSIQNSKMFVNYIYESAMSGKISAMEFIDMMDKAYSEVDIKLSQEKLKSLAVSSIQQLSEILKHALKEIVRSIDSLKKQLPEVFQKLTNLKDQINIILRKVSESVVEINSDLEKNWKEAVIIVFEAISNITKSSQPVVVKAFELIREFKVQGVTVEEFILSQSKGIQYLTDYARSASNNLTVLVSKLKEEYFVNRENILLFKVPYTNETMEKVLAIIVEKGLELKNLIVQLTLKVKNQIHDLNLQTYFEEMQIKLMNFKIENKSIEEHIAILKKNSHVNIQLILNDMQRVIQKIQLKTQLYVNKVMRFLTPLMDHIKFVNAAVIKHFEPFLTKSANKVLQKVSVIHIPDIEKFLREKWVMIEKILLPMLEPIQPFYIAIRKQITNFEVNNLESWLNMQKLRFEDYAKEMFVKARMNIDDQINVLNSALEKVSKATQEEIVRNIGLSDLKKKEVVEFFVKKITEHEKLFSDILQKVKLLWNQLKSQCTELTSKSLKDVIDSLFINSSANQIKSNILSTAEELSKALKKLSEMDLTESILKNASSSVQMSKLQMDSMIEEIVKQSKMVNTTEITLKTIQMVQQLVADIYASALVITTNLYSNMDPYLSKMADLEYKQLFTELKTYALNYSKEIHSFGNQIYNISKETIYTDRLSNVYATNKVHLEMLYAHLSKIEAYQVSKIDYNQVYDEYVVPLKHWCTELCREVKEKSELVYGDVEEPSKKLFIYYKSIVTGFVAENYNAVVDQASEFYKTIISELNVAWNKIEVQLKELSAKLYATYQHFLTQYEDMTWEEIIQVVCAHGRTIAKETQMNTIKLYNNLLKLSNVWKDEIEKMYMMKATHLNLYLTNIQSKVQPEVIRMVFKYKIFVGKRIADIKRIINEITKFIQNQASNIKDQVVVVYNANKNKSLKKIYSEVTAITVTEFNKQYESFEKNVNDLKNTVIQALQNFSHNYYTKANVLLQTVIIPELVAESESFINQTLRLSVILANETVNAYSPHFYLITDIFSKFTEEMKTKVLDLSEEVSKRNSIVLEENLTKLQNILNNFSTKLQNNNIVVQTINHEYVKQSSIEFKKLKETIELKMNELKLNPTSKEYKLQTEEALNKIQEYFKEFNKYFSEQFNINEIIALMQNVRESGMFTLNKATQKLKPGYSDIVAETLATVERVFGEMKNVATLFRQYPEETFWKTLSVAKGNIRSIISIDLLEINTRYSRWLLEIREDDYFNEWTKTSIKKAVKYAQSTSESLEMKVKDLISYTKTTISFYQENIKQIKNWYNNQMSLLPEKWSKCPISSIFANPLWNNLKNELTNHELFVVAHIIAGKGQEKFVDIKDMALAELNNKNNELNTQLFDRYHQTKERKLNQYKELAEKYNHLIKKVDERYQELVLQTLKTLDDTTLSDVVSFIQTSTNQIVENLFEVKKMFDDVQLICITKGIALYNKYSNDFIAQFENYKLNVITIFDHYQIKVTNLGTQLHTELYVLFVQYKQTLVPYYARLEATVQQYYHEFYPVVVGKYNDVYLKVKSQLDGITLKSKLVFNEFIKNTIDMTTLAYSESYSQWMQSDLRVTLVSLRKMTIKETVSALLRLPSQIKKVIITSYNKYQKNILELSEKVPKDLFLKVSQLDFSQLYNSYYNTCHHFCSIMYKSMNENYNLVYKNMITAKNHYQSMYKEVLVQLEGNKNDLVKLVKPFVVSSLSTITWVKNEITESTLFFYQYYHVDEKFKTYRDLLFSEYKNIIPTFNEYKEVILKVSKEYTDVALKITQEYKEKVLIYTKEHREQAKIVFQKYKEIVIKYIHKYHPVAEKFMGQYIEHTQHYVKECQAIAFKYYEKIKEQVPLIALKYRDMAQQYKKEYQATALMYYEEIKEHVPVIALKYKDKAQQYAKEYQVIALKYYEEIKEQAPKIALKCKDMAQQYAKEYQVIALKYYEEFKEQAPKIALKYRDMAQQYAKEYQVIALKYYEEFKEQAPKIALKYRDMAQQYAKEYQVIALKYYEEFKEQAPKIALKYRDMAQQYAKEYQIIALKYYEEFKEQAPTIALKYRDMAQQYAKEYQVIALKYYEEFKEQAPKIALKYRDMAQQYAKEYQAVVEKFTGEYKELIQKEAAEYKILVQKYYEEFAEQAPKVIVKYRALANRYIQEYQDIAEKLVVEYKEQMQKVVFPYKEMIVKFVKEYHPIVEKLIADYKNITVELARKYILIAQKIIDESRKYITNFNLKNVKNDLDSVLSVYMTELGKYVSIESKYGEMHINVYHSEITPKFSHHLSSIGVRSRRNIDSVKMKGSDLILTIEKQFEELKAKVQQLITKIQYFLTNSTEVKATLLASYYKNRKILETGIENGMQQLNVVYKNALNEFETIKIEANKVINNFSVAYYFEKSKEISSRYYSHAQTQSLEYYKQAKEFYSKYLGVAQKLLSEYFIIVEKYYSNYYTQVQEISMKYYNQAQKLYPEYYNQAKELFLKYHSKAQEFSLKFYNQGENLYSQYYSQAKEFSIKYYNQAEKLYPEYYNQVKELYLKYYSQAQMFSLKHYRQAQNLYSEYYNQAKEFSLKYYNQIEKLYPEYFNQARELSMKYYGQAQKLYSEYYNQANEFSIKYYNQAAKSYPEYYNQARDFSLKYYEQAQKLYSEYYNQAKELSLKYYNQAVKSYPEYHNQVSKFLMKYYNPAQKLYIEYHNQMKQLSLKYLTQVQDFSFLYINQAEKLYLEYYNQAKELSLKYYNQAEKLSPEYYDHAKQLSLKYYTQAQEFSLNYFNQTEKLYSEYYNQAQEFSLKYYNLAQKLYPEYYSKAKEFCLEYYNQSQKIYIEYQSQTKILYSDYYNRVQKLTSMNYDQINKFSLEYFKQAQDLSLKYYNQILSITVKCKNNVQEFYNKNINEAETLYLDYYNQVQSLSLEYLNLTEKFYSESQKLSVENYEQALVIYSNYKKQVEMLYTELYKRAHMWSVTFYEKSNVELKKLYIIGNTLFSEFKKDPSAFMKSVYQKSIELFNFWSSKAENLYDQYQPKIVVMLKDHQTLLLAKANKLSKQITLIYNKLESKLNNWKSKVTPENIYVVFETVQQSLKETPIFLRARALKMYQLYQPKIASIFNQQKSLLTTNFVNLLKQIKITYNEFETAFNNWKSGVSAEKAFYQITRKFKLLTKYASYETLENIRQALCINHLEACQRFTESIQMQVTFIKSYVNNIFKVVVSKEVALLQYVRNEFSFINDQKKSLISSLATAIIFGNNHVITFDRKVYDFIDYNQRDCTYLLARDFVHGKFSIMRQSDTTIINTPDMSIKIKNDGKTQATIGNKTINSLPVESESSKCVRLYDVIRCEFIEQGIFVSVDLINFVTTIQLSSWHFGKTQGVLGTYNHESYDDWKMPDGKIADNIYKFANAYEVSKKRSCVATPKEKACSNAPSAKCKELFNSTSSMFARFFKIADPKPFLKACEDDTSCKSVGHCSSVTAYRVLLKALGEKPDFCPDCVAFDSHKINEEWNLKPTGSVDVVMLVSDRVSGKDFKKQLMKIMIQVQQFLRVNKYDTRYALIGFGGKGVHESSHIRPIGTGDIFGSSDDLLKEMKKMEFNGEDSSFNDAFEAITMASKLSFRPGASRIFILYTEDDVKSSLSGVTQIEAQHFLEKEANASLVVFQNLQTKMLAQQLKGNFIAETAHRVYSDKAPTGSQKGSQSLTNSTFKKLTDSSNGALFTTDFTSVNIVSKSLYDVMSLNIQRVNSQCQKCVVQAKPNGDPVVKCATRNDITC</sequence>
<dbReference type="InterPro" id="IPR011030">
    <property type="entry name" value="Lipovitellin_superhlx_dom"/>
</dbReference>
<reference evidence="24" key="1">
    <citation type="submission" date="2025-08" db="UniProtKB">
        <authorList>
            <consortium name="RefSeq"/>
        </authorList>
    </citation>
    <scope>IDENTIFICATION</scope>
</reference>
<evidence type="ECO:0000256" key="7">
    <source>
        <dbReference type="ARBA" id="ARBA00022548"/>
    </source>
</evidence>
<dbReference type="InterPro" id="IPR052418">
    <property type="entry name" value="Apolipoprotein_B"/>
</dbReference>
<evidence type="ECO:0000256" key="8">
    <source>
        <dbReference type="ARBA" id="ARBA00022674"/>
    </source>
</evidence>
<keyword evidence="19" id="KW-0175">Coiled coil</keyword>
<dbReference type="PROSITE" id="PS51211">
    <property type="entry name" value="VITELLOGENIN"/>
    <property type="match status" value="1"/>
</dbReference>
<name>A0ABM4DGZ3_HYDVU</name>
<evidence type="ECO:0000256" key="19">
    <source>
        <dbReference type="SAM" id="Coils"/>
    </source>
</evidence>
<feature type="signal peptide" evidence="20">
    <location>
        <begin position="1"/>
        <end position="15"/>
    </location>
</feature>
<keyword evidence="4" id="KW-0813">Transport</keyword>
<dbReference type="Pfam" id="PF01347">
    <property type="entry name" value="Vitellogenin_N"/>
    <property type="match status" value="1"/>
</dbReference>
<keyword evidence="12" id="KW-0445">Lipid transport</keyword>
<feature type="chain" id="PRO_5045354772" evidence="20">
    <location>
        <begin position="16"/>
        <end position="5786"/>
    </location>
</feature>
<keyword evidence="16" id="KW-0753">Steroid metabolism</keyword>
<evidence type="ECO:0000259" key="21">
    <source>
        <dbReference type="PROSITE" id="PS51211"/>
    </source>
</evidence>
<dbReference type="SUPFAM" id="SSF56968">
    <property type="entry name" value="Lipovitellin-phosvitin complex, beta-sheet shell regions"/>
    <property type="match status" value="2"/>
</dbReference>
<dbReference type="PANTHER" id="PTHR13769">
    <property type="entry name" value="APOLIPOPROTEIN B"/>
    <property type="match status" value="1"/>
</dbReference>
<keyword evidence="13" id="KW-0443">Lipid metabolism</keyword>
<keyword evidence="10" id="KW-0427">LDL</keyword>
<keyword evidence="11 20" id="KW-0732">Signal</keyword>
<evidence type="ECO:0000256" key="15">
    <source>
        <dbReference type="ARBA" id="ARBA00023180"/>
    </source>
</evidence>
<evidence type="ECO:0000256" key="17">
    <source>
        <dbReference type="ARBA" id="ARBA00023313"/>
    </source>
</evidence>
<evidence type="ECO:0000256" key="2">
    <source>
        <dbReference type="ARBA" id="ARBA00004502"/>
    </source>
</evidence>
<evidence type="ECO:0000259" key="22">
    <source>
        <dbReference type="PROSITE" id="PS51233"/>
    </source>
</evidence>
<dbReference type="InterPro" id="IPR001747">
    <property type="entry name" value="Vitellogenin_N"/>
</dbReference>
<dbReference type="GeneID" id="100199505"/>
<keyword evidence="8" id="KW-0358">Heparin-binding</keyword>